<proteinExistence type="predicted"/>
<keyword evidence="6" id="KW-0479">Metal-binding</keyword>
<dbReference type="PANTHER" id="PTHR30040:SF2">
    <property type="entry name" value="FAD:PROTEIN FMN TRANSFERASE"/>
    <property type="match status" value="1"/>
</dbReference>
<keyword evidence="7" id="KW-0274">FAD</keyword>
<protein>
    <recommendedName>
        <fullName evidence="3">FAD:protein FMN transferase</fullName>
        <ecNumber evidence="2">2.7.1.180</ecNumber>
    </recommendedName>
    <alternativeName>
        <fullName evidence="9">Flavin transferase</fullName>
    </alternativeName>
</protein>
<keyword evidence="4" id="KW-0285">Flavoprotein</keyword>
<reference evidence="11" key="1">
    <citation type="submission" date="2019-08" db="EMBL/GenBank/DDBJ databases">
        <authorList>
            <person name="Kucharzyk K."/>
            <person name="Murdoch R.W."/>
            <person name="Higgins S."/>
            <person name="Loffler F."/>
        </authorList>
    </citation>
    <scope>NUCLEOTIDE SEQUENCE</scope>
</reference>
<dbReference type="EC" id="2.7.1.180" evidence="2"/>
<dbReference type="AlphaFoldDB" id="A0A644YBR3"/>
<evidence type="ECO:0000313" key="11">
    <source>
        <dbReference type="EMBL" id="MPM25996.1"/>
    </source>
</evidence>
<evidence type="ECO:0000256" key="3">
    <source>
        <dbReference type="ARBA" id="ARBA00016337"/>
    </source>
</evidence>
<dbReference type="InterPro" id="IPR003374">
    <property type="entry name" value="ApbE-like_sf"/>
</dbReference>
<sequence length="344" mass="36612">MKRLSALLLCLLLLAGCSSGGTGDTGVTEDFFAMDTVMKITAYDGDKDAVTAAVQEVNTLEALFSRTRTESEISAVNAASGSGKSIKVSETTFSILDSAVAFSKRTGDAFDITIAPVMDAWGFTKGEYRVPSQEELDALLPLVDDSLLEMDSGTFSVCLPKPGMAIDLGAIAKGFTANRVLEVLAAHKVTSAIVNLGGNISVLGTKTDGSDWRVAVRDPKDSESYVCVLTLTDKTLSTSGGYERYFEENGKTYHHIIDPKTGYPAETGLTSVTVVSSSGATADALSTACFVLGEDKALELWRSSSDFELVLVREDGKVLVTEGLEKDLDTQGGNNGYTFEIVRR</sequence>
<dbReference type="GO" id="GO:0046872">
    <property type="term" value="F:metal ion binding"/>
    <property type="evidence" value="ECO:0007669"/>
    <property type="project" value="UniProtKB-KW"/>
</dbReference>
<evidence type="ECO:0000256" key="7">
    <source>
        <dbReference type="ARBA" id="ARBA00022827"/>
    </source>
</evidence>
<comment type="caution">
    <text evidence="11">The sequence shown here is derived from an EMBL/GenBank/DDBJ whole genome shotgun (WGS) entry which is preliminary data.</text>
</comment>
<keyword evidence="5 11" id="KW-0808">Transferase</keyword>
<dbReference type="Gene3D" id="3.10.520.10">
    <property type="entry name" value="ApbE-like domains"/>
    <property type="match status" value="1"/>
</dbReference>
<keyword evidence="8" id="KW-0460">Magnesium</keyword>
<dbReference type="EMBL" id="VSSQ01004626">
    <property type="protein sequence ID" value="MPM25996.1"/>
    <property type="molecule type" value="Genomic_DNA"/>
</dbReference>
<dbReference type="PROSITE" id="PS51257">
    <property type="entry name" value="PROKAR_LIPOPROTEIN"/>
    <property type="match status" value="1"/>
</dbReference>
<evidence type="ECO:0000256" key="5">
    <source>
        <dbReference type="ARBA" id="ARBA00022679"/>
    </source>
</evidence>
<dbReference type="Pfam" id="PF02424">
    <property type="entry name" value="ApbE"/>
    <property type="match status" value="1"/>
</dbReference>
<evidence type="ECO:0000256" key="8">
    <source>
        <dbReference type="ARBA" id="ARBA00022842"/>
    </source>
</evidence>
<comment type="cofactor">
    <cofactor evidence="1">
        <name>Mg(2+)</name>
        <dbReference type="ChEBI" id="CHEBI:18420"/>
    </cofactor>
</comment>
<comment type="catalytic activity">
    <reaction evidence="10">
        <text>L-threonyl-[protein] + FAD = FMN-L-threonyl-[protein] + AMP + H(+)</text>
        <dbReference type="Rhea" id="RHEA:36847"/>
        <dbReference type="Rhea" id="RHEA-COMP:11060"/>
        <dbReference type="Rhea" id="RHEA-COMP:11061"/>
        <dbReference type="ChEBI" id="CHEBI:15378"/>
        <dbReference type="ChEBI" id="CHEBI:30013"/>
        <dbReference type="ChEBI" id="CHEBI:57692"/>
        <dbReference type="ChEBI" id="CHEBI:74257"/>
        <dbReference type="ChEBI" id="CHEBI:456215"/>
        <dbReference type="EC" id="2.7.1.180"/>
    </reaction>
</comment>
<accession>A0A644YBR3</accession>
<evidence type="ECO:0000256" key="6">
    <source>
        <dbReference type="ARBA" id="ARBA00022723"/>
    </source>
</evidence>
<evidence type="ECO:0000256" key="4">
    <source>
        <dbReference type="ARBA" id="ARBA00022630"/>
    </source>
</evidence>
<evidence type="ECO:0000256" key="1">
    <source>
        <dbReference type="ARBA" id="ARBA00001946"/>
    </source>
</evidence>
<dbReference type="PIRSF" id="PIRSF006268">
    <property type="entry name" value="ApbE"/>
    <property type="match status" value="1"/>
</dbReference>
<dbReference type="GO" id="GO:0016740">
    <property type="term" value="F:transferase activity"/>
    <property type="evidence" value="ECO:0007669"/>
    <property type="project" value="UniProtKB-KW"/>
</dbReference>
<gene>
    <name evidence="11" type="primary">apbE_21</name>
    <name evidence="11" type="ORF">SDC9_72497</name>
</gene>
<organism evidence="11">
    <name type="scientific">bioreactor metagenome</name>
    <dbReference type="NCBI Taxonomy" id="1076179"/>
    <lineage>
        <taxon>unclassified sequences</taxon>
        <taxon>metagenomes</taxon>
        <taxon>ecological metagenomes</taxon>
    </lineage>
</organism>
<evidence type="ECO:0000256" key="9">
    <source>
        <dbReference type="ARBA" id="ARBA00031306"/>
    </source>
</evidence>
<evidence type="ECO:0000256" key="2">
    <source>
        <dbReference type="ARBA" id="ARBA00011955"/>
    </source>
</evidence>
<dbReference type="InterPro" id="IPR024932">
    <property type="entry name" value="ApbE"/>
</dbReference>
<dbReference type="SUPFAM" id="SSF143631">
    <property type="entry name" value="ApbE-like"/>
    <property type="match status" value="1"/>
</dbReference>
<evidence type="ECO:0000256" key="10">
    <source>
        <dbReference type="ARBA" id="ARBA00048540"/>
    </source>
</evidence>
<name>A0A644YBR3_9ZZZZ</name>
<dbReference type="PANTHER" id="PTHR30040">
    <property type="entry name" value="THIAMINE BIOSYNTHESIS LIPOPROTEIN APBE"/>
    <property type="match status" value="1"/>
</dbReference>